<keyword evidence="3" id="KW-1185">Reference proteome</keyword>
<dbReference type="RefSeq" id="WP_016785046.1">
    <property type="nucleotide sequence ID" value="NZ_JBFSSG010000091.1"/>
</dbReference>
<gene>
    <name evidence="2" type="ORF">AB6D66_23450</name>
</gene>
<protein>
    <submittedName>
        <fullName evidence="2">Uncharacterized protein</fullName>
    </submittedName>
</protein>
<proteinExistence type="predicted"/>
<dbReference type="Proteomes" id="UP001570071">
    <property type="component" value="Unassembled WGS sequence"/>
</dbReference>
<comment type="caution">
    <text evidence="2">The sequence shown here is derived from an EMBL/GenBank/DDBJ whole genome shotgun (WGS) entry which is preliminary data.</text>
</comment>
<feature type="region of interest" description="Disordered" evidence="1">
    <location>
        <begin position="61"/>
        <end position="84"/>
    </location>
</feature>
<name>A0ABV4N3H7_9VIBR</name>
<accession>A0ABV4N3H7</accession>
<evidence type="ECO:0000256" key="1">
    <source>
        <dbReference type="SAM" id="MobiDB-lite"/>
    </source>
</evidence>
<feature type="compositionally biased region" description="Low complexity" evidence="1">
    <location>
        <begin position="61"/>
        <end position="72"/>
    </location>
</feature>
<sequence>MGLIEGWLSISGIDDGSDWNVKPAVGNDSMILLVNKTETPYIAHVMVKTKIWLTHFTKSGAAASNTSASSTSVEAPSANLSRQS</sequence>
<reference evidence="2 3" key="1">
    <citation type="journal article" date="2024" name="ISME J.">
        <title>Tailless and filamentous prophages are predominant in marine Vibrio.</title>
        <authorList>
            <person name="Steensen K."/>
            <person name="Seneca J."/>
            <person name="Bartlau N."/>
            <person name="Yu X.A."/>
            <person name="Hussain F.A."/>
            <person name="Polz M.F."/>
        </authorList>
    </citation>
    <scope>NUCLEOTIDE SEQUENCE [LARGE SCALE GENOMIC DNA]</scope>
    <source>
        <strain evidence="2 3">10N.239.312.F12</strain>
    </source>
</reference>
<evidence type="ECO:0000313" key="2">
    <source>
        <dbReference type="EMBL" id="MEZ8724035.1"/>
    </source>
</evidence>
<evidence type="ECO:0000313" key="3">
    <source>
        <dbReference type="Proteomes" id="UP001570071"/>
    </source>
</evidence>
<dbReference type="EMBL" id="JBFSSG010000091">
    <property type="protein sequence ID" value="MEZ8724035.1"/>
    <property type="molecule type" value="Genomic_DNA"/>
</dbReference>
<organism evidence="2 3">
    <name type="scientific">Vibrio pomeroyi</name>
    <dbReference type="NCBI Taxonomy" id="198832"/>
    <lineage>
        <taxon>Bacteria</taxon>
        <taxon>Pseudomonadati</taxon>
        <taxon>Pseudomonadota</taxon>
        <taxon>Gammaproteobacteria</taxon>
        <taxon>Vibrionales</taxon>
        <taxon>Vibrionaceae</taxon>
        <taxon>Vibrio</taxon>
    </lineage>
</organism>